<evidence type="ECO:0000256" key="1">
    <source>
        <dbReference type="ARBA" id="ARBA00002550"/>
    </source>
</evidence>
<accession>A0A9W9IQ92</accession>
<dbReference type="SUPFAM" id="SSF48452">
    <property type="entry name" value="TPR-like"/>
    <property type="match status" value="1"/>
</dbReference>
<feature type="region of interest" description="Disordered" evidence="3">
    <location>
        <begin position="644"/>
        <end position="664"/>
    </location>
</feature>
<dbReference type="EMBL" id="JAPQKO010000001">
    <property type="protein sequence ID" value="KAJ5182735.1"/>
    <property type="molecule type" value="Genomic_DNA"/>
</dbReference>
<feature type="compositionally biased region" description="Polar residues" evidence="3">
    <location>
        <begin position="738"/>
        <end position="758"/>
    </location>
</feature>
<evidence type="ECO:0000313" key="4">
    <source>
        <dbReference type="EMBL" id="KAJ5182735.1"/>
    </source>
</evidence>
<comment type="caution">
    <text evidence="4">The sequence shown here is derived from an EMBL/GenBank/DDBJ whole genome shotgun (WGS) entry which is preliminary data.</text>
</comment>
<gene>
    <name evidence="4" type="ORF">N7492_000351</name>
</gene>
<evidence type="ECO:0000256" key="3">
    <source>
        <dbReference type="SAM" id="MobiDB-lite"/>
    </source>
</evidence>
<comment type="similarity">
    <text evidence="2">Belongs to the YPP1 family.</text>
</comment>
<dbReference type="Gene3D" id="1.25.40.10">
    <property type="entry name" value="Tetratricopeptide repeat domain"/>
    <property type="match status" value="2"/>
</dbReference>
<comment type="function">
    <text evidence="1">Involved in endocytosis.</text>
</comment>
<keyword evidence="5" id="KW-1185">Reference proteome</keyword>
<organism evidence="4 5">
    <name type="scientific">Penicillium capsulatum</name>
    <dbReference type="NCBI Taxonomy" id="69766"/>
    <lineage>
        <taxon>Eukaryota</taxon>
        <taxon>Fungi</taxon>
        <taxon>Dikarya</taxon>
        <taxon>Ascomycota</taxon>
        <taxon>Pezizomycotina</taxon>
        <taxon>Eurotiomycetes</taxon>
        <taxon>Eurotiomycetidae</taxon>
        <taxon>Eurotiales</taxon>
        <taxon>Aspergillaceae</taxon>
        <taxon>Penicillium</taxon>
    </lineage>
</organism>
<dbReference type="InterPro" id="IPR011990">
    <property type="entry name" value="TPR-like_helical_dom_sf"/>
</dbReference>
<reference evidence="4" key="2">
    <citation type="journal article" date="2023" name="IMA Fungus">
        <title>Comparative genomic study of the Penicillium genus elucidates a diverse pangenome and 15 lateral gene transfer events.</title>
        <authorList>
            <person name="Petersen C."/>
            <person name="Sorensen T."/>
            <person name="Nielsen M.R."/>
            <person name="Sondergaard T.E."/>
            <person name="Sorensen J.L."/>
            <person name="Fitzpatrick D.A."/>
            <person name="Frisvad J.C."/>
            <person name="Nielsen K.L."/>
        </authorList>
    </citation>
    <scope>NUCLEOTIDE SEQUENCE</scope>
    <source>
        <strain evidence="4">IBT 21917</strain>
    </source>
</reference>
<proteinExistence type="inferred from homology"/>
<feature type="region of interest" description="Disordered" evidence="3">
    <location>
        <begin position="725"/>
        <end position="886"/>
    </location>
</feature>
<feature type="compositionally biased region" description="Polar residues" evidence="3">
    <location>
        <begin position="844"/>
        <end position="856"/>
    </location>
</feature>
<dbReference type="InterPro" id="IPR051722">
    <property type="entry name" value="Endocytosis_PI4K-reg_protein"/>
</dbReference>
<name>A0A9W9IQ92_9EURO</name>
<dbReference type="PANTHER" id="PTHR23083">
    <property type="entry name" value="TETRATRICOPEPTIDE REPEAT PROTEIN, TPR"/>
    <property type="match status" value="1"/>
</dbReference>
<dbReference type="Proteomes" id="UP001146351">
    <property type="component" value="Unassembled WGS sequence"/>
</dbReference>
<dbReference type="OrthoDB" id="29013at2759"/>
<dbReference type="AlphaFoldDB" id="A0A9W9IQ92"/>
<evidence type="ECO:0000256" key="2">
    <source>
        <dbReference type="ARBA" id="ARBA00038251"/>
    </source>
</evidence>
<protein>
    <recommendedName>
        <fullName evidence="6">Filamentation protein</fullName>
    </recommendedName>
</protein>
<dbReference type="PANTHER" id="PTHR23083:SF464">
    <property type="entry name" value="TETRATRICOPEPTIDE REPEAT DOMAIN 7, ISOFORM A"/>
    <property type="match status" value="1"/>
</dbReference>
<evidence type="ECO:0000313" key="5">
    <source>
        <dbReference type="Proteomes" id="UP001146351"/>
    </source>
</evidence>
<sequence>MRWTAQGPLSFLHLSCSFPSPLNHGGNAEKGQRYVLALDQARAQGKWDEVPELIRKVTKHSPQRTCVIQTATAESRVVAYRSQTTSTEAASTPNLPELIPALLTTIENTDGTPQEILQARVCLGWIHWTLNEPGLAASRLPKDFTSSVETLLNEGELSAWTEICLVKGCYIKGCAQSIVAEIDETLQTFGALEPWLSSGRLTANANTQFLNWSETMLGRGALMSSEEARRNSPNSVNAHVDIALRLFRLWSVHPAVKQGLASPKSANADLNGQVPRTTIWKAYYGFLTTVLQDNLPYTPSGDGPERPQLASELRRIESICEGNLLREVKFPTASSNNSEVEEWVEQVISNWEVLCGPHWQDQDFGEGGQNAVGRNVLDILYRAASKTYHSHLILRRLFHVHSALTDFDLAIQALDSYIEIVIAAKDRAEKSAELGELEKDEILLQTLSEGVTLLSYLGSFEEAQKARDLTELIREYIDKQITKHVEDRTNGKLLLSQGSTSANSPEVSLSVLATAYRAVGVGLANWANYTPLNESRDEIRGEAIDYLEKSISPELGDEFNYASLYTLSIALAENRDLDTAIDYVKSALTPHSSAPSSEDLSKERDLVPLWHLLALLLSAKTETEIAERSCEAAFEHFPPEIFSTNTRDQRRASRQSQHSANGFKRSLVSRLQGREKERILETRITQLAFVEMLEGPEAAVNQSSQLLSLFGSLFQDLNLEAGDNKTSKAEHLVPPKSSAGTTKSFRGSIFSRNRSSQLPERRGDLSTHSYPPVPSIPNGHTNGTDAPAIQVTDENNERLSTLGRSDSKRLKKRSSSFHRGEKPRTPDPPLPNGADSSEIGLALSETSTPVSTSPNGKQPLRPIPHNMNHRQQPYPAGHEQQPPQQDVRLPTSYRFDSPTNAITKFSLVQSQKHAIALLVKVWLIIAGLYRRASLFDDAREACEEAWKQTSRAETIAASFESSARAFTHRGWTAAKCPEELWADVLAEQGLLALAQSNPHRAIKHFEDALLRHADNPTATIGLANLLLDVWDQTLPPEPSNADVDLDISRTSLLAEATKPKTAKAVSADEFNVPDVAEKPKPTEASASPHDVDPRHLHRLAARDRAYGLLSSLTKLGSSWDNSDAWYALSRAYEAGEQIDKLKEVLWWCIELEDRRPIRHWSNIGSGLYVL</sequence>
<evidence type="ECO:0008006" key="6">
    <source>
        <dbReference type="Google" id="ProtNLM"/>
    </source>
</evidence>
<feature type="region of interest" description="Disordered" evidence="3">
    <location>
        <begin position="1063"/>
        <end position="1091"/>
    </location>
</feature>
<reference evidence="4" key="1">
    <citation type="submission" date="2022-11" db="EMBL/GenBank/DDBJ databases">
        <authorList>
            <person name="Petersen C."/>
        </authorList>
    </citation>
    <scope>NUCLEOTIDE SEQUENCE</scope>
    <source>
        <strain evidence="4">IBT 21917</strain>
    </source>
</reference>